<accession>A0AAX4KZ16</accession>
<dbReference type="AlphaFoldDB" id="A0AAX4KZ16"/>
<dbReference type="NCBIfam" id="NF041176">
    <property type="entry name" value="GlyK_Thmprot"/>
    <property type="match status" value="1"/>
</dbReference>
<dbReference type="PANTHER" id="PTHR12227:SF0">
    <property type="entry name" value="GLYCERATE KINASE"/>
    <property type="match status" value="1"/>
</dbReference>
<dbReference type="PANTHER" id="PTHR12227">
    <property type="entry name" value="GLYCERATE KINASE"/>
    <property type="match status" value="1"/>
</dbReference>
<dbReference type="GO" id="GO:0005737">
    <property type="term" value="C:cytoplasm"/>
    <property type="evidence" value="ECO:0007669"/>
    <property type="project" value="TreeGrafter"/>
</dbReference>
<dbReference type="Proteomes" id="UP001432202">
    <property type="component" value="Chromosome"/>
</dbReference>
<dbReference type="Gene3D" id="3.40.50.10180">
    <property type="entry name" value="Glycerate kinase, MOFRL-like N-terminal domain"/>
    <property type="match status" value="1"/>
</dbReference>
<dbReference type="EC" id="2.7.1.165" evidence="3"/>
<dbReference type="Pfam" id="PF13660">
    <property type="entry name" value="DUF4147"/>
    <property type="match status" value="1"/>
</dbReference>
<dbReference type="Pfam" id="PF05161">
    <property type="entry name" value="MOFRL"/>
    <property type="match status" value="1"/>
</dbReference>
<sequence>MKEIIKKILEFSDPYRALQEKVRINDNTISFNDERVYFKKPILIAVGKASIPMAEFFRQRISLKAEIVITPKGTSKGGDVIEAGHPLPDENSIKAGKKVLDLLLNEDYDLVIFAISGGASALLEYSDIPIEELKMINKLLVTSGIGIDKINIVRKHLSKIKGGKIIEYVKDRAPVISFIVSDVPGNDISSIGSGLTSIDKSTINDALMLLRKVGLENYAKYLTETPKSFSRTIINYLILDNMEVLKKLSNYLGNSLILTSEVRGEAKDVGVFMASIYNSSENYGIPLKRPYYLLLGGEPEVTIKGKTGKGGRNGEVCLSFLKYVKKSGKFELLSFATDGIDGNSDYAGCVISSNTNINEDEINDALETHNSYGLLERYESTIRTGYTYTNVNNIYVLNAP</sequence>
<evidence type="ECO:0000313" key="4">
    <source>
        <dbReference type="Proteomes" id="UP001432202"/>
    </source>
</evidence>
<organism evidence="3 4">
    <name type="scientific">Sulfolobus tengchongensis</name>
    <dbReference type="NCBI Taxonomy" id="207809"/>
    <lineage>
        <taxon>Archaea</taxon>
        <taxon>Thermoproteota</taxon>
        <taxon>Thermoprotei</taxon>
        <taxon>Sulfolobales</taxon>
        <taxon>Sulfolobaceae</taxon>
        <taxon>Sulfolobus</taxon>
    </lineage>
</organism>
<dbReference type="GO" id="GO:0043798">
    <property type="term" value="F:glycerate 2-kinase activity"/>
    <property type="evidence" value="ECO:0007669"/>
    <property type="project" value="UniProtKB-EC"/>
</dbReference>
<dbReference type="RefSeq" id="WP_338600369.1">
    <property type="nucleotide sequence ID" value="NZ_CP146016.1"/>
</dbReference>
<dbReference type="InterPro" id="IPR053656">
    <property type="entry name" value="Glycerate_kinase-1"/>
</dbReference>
<dbReference type="InterPro" id="IPR025286">
    <property type="entry name" value="MOFRL_assoc_dom"/>
</dbReference>
<dbReference type="GO" id="GO:0008887">
    <property type="term" value="F:glycerate kinase activity"/>
    <property type="evidence" value="ECO:0007669"/>
    <property type="project" value="InterPro"/>
</dbReference>
<feature type="domain" description="MOFRL" evidence="1">
    <location>
        <begin position="292"/>
        <end position="393"/>
    </location>
</feature>
<evidence type="ECO:0000259" key="2">
    <source>
        <dbReference type="Pfam" id="PF13660"/>
    </source>
</evidence>
<keyword evidence="4" id="KW-1185">Reference proteome</keyword>
<dbReference type="InterPro" id="IPR007835">
    <property type="entry name" value="MOFRL"/>
</dbReference>
<reference evidence="3 4" key="1">
    <citation type="submission" date="2024-02" db="EMBL/GenBank/DDBJ databases">
        <title>STSV induces naive adaptation in Sulfolobus.</title>
        <authorList>
            <person name="Xiang X."/>
            <person name="Song M."/>
        </authorList>
    </citation>
    <scope>NUCLEOTIDE SEQUENCE [LARGE SCALE GENOMIC DNA]</scope>
    <source>
        <strain evidence="3 4">RT2</strain>
    </source>
</reference>
<name>A0AAX4KZ16_9CREN</name>
<proteinExistence type="predicted"/>
<dbReference type="SUPFAM" id="SSF82544">
    <property type="entry name" value="GckA/TtuD-like"/>
    <property type="match status" value="1"/>
</dbReference>
<dbReference type="InterPro" id="IPR037035">
    <property type="entry name" value="GK-like_C_sf"/>
</dbReference>
<protein>
    <submittedName>
        <fullName evidence="3">Glycerate 2-kinase</fullName>
        <ecNumber evidence="3">2.7.1.165</ecNumber>
    </submittedName>
</protein>
<keyword evidence="3" id="KW-0808">Transferase</keyword>
<dbReference type="Gene3D" id="3.40.1480.10">
    <property type="entry name" value="MOFRL domain"/>
    <property type="match status" value="1"/>
</dbReference>
<dbReference type="InterPro" id="IPR039760">
    <property type="entry name" value="MOFRL_protein"/>
</dbReference>
<dbReference type="EMBL" id="CP146016">
    <property type="protein sequence ID" value="WWQ60128.1"/>
    <property type="molecule type" value="Genomic_DNA"/>
</dbReference>
<dbReference type="GeneID" id="89337473"/>
<evidence type="ECO:0000313" key="3">
    <source>
        <dbReference type="EMBL" id="WWQ60128.1"/>
    </source>
</evidence>
<gene>
    <name evidence="3" type="ORF">V6M85_11850</name>
</gene>
<feature type="domain" description="MOFRL-associated" evidence="2">
    <location>
        <begin position="1"/>
        <end position="217"/>
    </location>
</feature>
<dbReference type="InterPro" id="IPR038614">
    <property type="entry name" value="GK_N_sf"/>
</dbReference>
<evidence type="ECO:0000259" key="1">
    <source>
        <dbReference type="Pfam" id="PF05161"/>
    </source>
</evidence>